<dbReference type="PaxDb" id="2711-XP_006472026.1"/>
<dbReference type="GO" id="GO:0005886">
    <property type="term" value="C:plasma membrane"/>
    <property type="evidence" value="ECO:0000318"/>
    <property type="project" value="GO_Central"/>
</dbReference>
<dbReference type="PROSITE" id="PS50011">
    <property type="entry name" value="PROTEIN_KINASE_DOM"/>
    <property type="match status" value="1"/>
</dbReference>
<keyword evidence="1" id="KW-0547">Nucleotide-binding</keyword>
<evidence type="ECO:0000313" key="5">
    <source>
        <dbReference type="Proteomes" id="UP000027120"/>
    </source>
</evidence>
<proteinExistence type="predicted"/>
<protein>
    <recommendedName>
        <fullName evidence="3">Protein kinase domain-containing protein</fullName>
    </recommendedName>
</protein>
<organism evidence="4 5">
    <name type="scientific">Citrus sinensis</name>
    <name type="common">Sweet orange</name>
    <name type="synonym">Citrus aurantium var. sinensis</name>
    <dbReference type="NCBI Taxonomy" id="2711"/>
    <lineage>
        <taxon>Eukaryota</taxon>
        <taxon>Viridiplantae</taxon>
        <taxon>Streptophyta</taxon>
        <taxon>Embryophyta</taxon>
        <taxon>Tracheophyta</taxon>
        <taxon>Spermatophyta</taxon>
        <taxon>Magnoliopsida</taxon>
        <taxon>eudicotyledons</taxon>
        <taxon>Gunneridae</taxon>
        <taxon>Pentapetalae</taxon>
        <taxon>rosids</taxon>
        <taxon>malvids</taxon>
        <taxon>Sapindales</taxon>
        <taxon>Rutaceae</taxon>
        <taxon>Aurantioideae</taxon>
        <taxon>Citrus</taxon>
    </lineage>
</organism>
<dbReference type="Proteomes" id="UP000027120">
    <property type="component" value="Unassembled WGS sequence"/>
</dbReference>
<dbReference type="InterPro" id="IPR011009">
    <property type="entry name" value="Kinase-like_dom_sf"/>
</dbReference>
<dbReference type="InterPro" id="IPR001245">
    <property type="entry name" value="Ser-Thr/Tyr_kinase_cat_dom"/>
</dbReference>
<dbReference type="PANTHER" id="PTHR27005:SF466">
    <property type="entry name" value="NON-FUNCTIONAL PSEUDOKINASE ZED1-LIKE"/>
    <property type="match status" value="1"/>
</dbReference>
<dbReference type="GO" id="GO:0004672">
    <property type="term" value="F:protein kinase activity"/>
    <property type="evidence" value="ECO:0007669"/>
    <property type="project" value="InterPro"/>
</dbReference>
<dbReference type="Gene3D" id="1.10.510.10">
    <property type="entry name" value="Transferase(Phosphotransferase) domain 1"/>
    <property type="match status" value="1"/>
</dbReference>
<dbReference type="InterPro" id="IPR000719">
    <property type="entry name" value="Prot_kinase_dom"/>
</dbReference>
<dbReference type="EMBL" id="KK784975">
    <property type="protein sequence ID" value="KDO56303.1"/>
    <property type="molecule type" value="Genomic_DNA"/>
</dbReference>
<reference evidence="4 5" key="1">
    <citation type="submission" date="2014-04" db="EMBL/GenBank/DDBJ databases">
        <authorList>
            <consortium name="International Citrus Genome Consortium"/>
            <person name="Gmitter F."/>
            <person name="Chen C."/>
            <person name="Farmerie W."/>
            <person name="Harkins T."/>
            <person name="Desany B."/>
            <person name="Mohiuddin M."/>
            <person name="Kodira C."/>
            <person name="Borodovsky M."/>
            <person name="Lomsadze A."/>
            <person name="Burns P."/>
            <person name="Jenkins J."/>
            <person name="Prochnik S."/>
            <person name="Shu S."/>
            <person name="Chapman J."/>
            <person name="Pitluck S."/>
            <person name="Schmutz J."/>
            <person name="Rokhsar D."/>
        </authorList>
    </citation>
    <scope>NUCLEOTIDE SEQUENCE</scope>
</reference>
<evidence type="ECO:0000256" key="2">
    <source>
        <dbReference type="ARBA" id="ARBA00022840"/>
    </source>
</evidence>
<accession>A0A067EMK7</accession>
<dbReference type="SUPFAM" id="SSF56112">
    <property type="entry name" value="Protein kinase-like (PK-like)"/>
    <property type="match status" value="1"/>
</dbReference>
<keyword evidence="2" id="KW-0067">ATP-binding</keyword>
<dbReference type="AlphaFoldDB" id="A0A067EMK7"/>
<feature type="domain" description="Protein kinase" evidence="3">
    <location>
        <begin position="62"/>
        <end position="346"/>
    </location>
</feature>
<dbReference type="Gene3D" id="3.30.200.20">
    <property type="entry name" value="Phosphorylase Kinase, domain 1"/>
    <property type="match status" value="1"/>
</dbReference>
<dbReference type="InterPro" id="IPR045274">
    <property type="entry name" value="WAK-like"/>
</dbReference>
<evidence type="ECO:0000256" key="1">
    <source>
        <dbReference type="ARBA" id="ARBA00022741"/>
    </source>
</evidence>
<gene>
    <name evidence="4" type="ORF">CISIN_1g018816mg</name>
</gene>
<dbReference type="GO" id="GO:0006952">
    <property type="term" value="P:defense response"/>
    <property type="evidence" value="ECO:0000318"/>
    <property type="project" value="GO_Central"/>
</dbReference>
<evidence type="ECO:0000313" key="4">
    <source>
        <dbReference type="EMBL" id="KDO56303.1"/>
    </source>
</evidence>
<keyword evidence="5" id="KW-1185">Reference proteome</keyword>
<dbReference type="Pfam" id="PF07714">
    <property type="entry name" value="PK_Tyr_Ser-Thr"/>
    <property type="match status" value="1"/>
</dbReference>
<dbReference type="GO" id="GO:0005524">
    <property type="term" value="F:ATP binding"/>
    <property type="evidence" value="ECO:0007669"/>
    <property type="project" value="UniProtKB-KW"/>
</dbReference>
<name>A0A067EMK7_CITSI</name>
<dbReference type="PANTHER" id="PTHR27005">
    <property type="entry name" value="WALL-ASSOCIATED RECEPTOR KINASE-LIKE 21"/>
    <property type="match status" value="1"/>
</dbReference>
<dbReference type="GO" id="GO:0007166">
    <property type="term" value="P:cell surface receptor signaling pathway"/>
    <property type="evidence" value="ECO:0000318"/>
    <property type="project" value="GO_Central"/>
</dbReference>
<sequence>MSCWLRKFKKSSSDRKEEETVCTTTLRNGQIFLEKLIASFDGKRNPIRSFSSEDLKTAINNYSMRNITIDEIEGYILYMGFLRDRGPILVMKYRKSVRYASERCFNNIVFASQMNHKSILKLIGCCLEAEMPALVYEPAGYCTLADRLYGPLQTHLEPLLLTHRLKVAMETANAVAYLRFGFPQPVVFRNIEPWNILFQEEYAAKLFDFSLSKSIPEGKTHIKASTAIGSLEFAAPEYLTTGYYNEKTDVYSFGKLLLVLLTGRTIGHLSRLATGGSNFFITDRVEKFIRSNGYMNIDPVIVGDRSCFRKEEKLQAYVELAFKCLSHSAEDRPTMIDVAKKLRQMYRTSV</sequence>
<dbReference type="SMR" id="A0A067EMK7"/>
<dbReference type="eggNOG" id="KOG1187">
    <property type="taxonomic scope" value="Eukaryota"/>
</dbReference>
<evidence type="ECO:0000259" key="3">
    <source>
        <dbReference type="PROSITE" id="PS50011"/>
    </source>
</evidence>